<keyword evidence="1" id="KW-1133">Transmembrane helix</keyword>
<evidence type="ECO:0000256" key="1">
    <source>
        <dbReference type="SAM" id="Phobius"/>
    </source>
</evidence>
<feature type="transmembrane region" description="Helical" evidence="1">
    <location>
        <begin position="33"/>
        <end position="50"/>
    </location>
</feature>
<sequence>MIPLVLFQIALVIIIIRSIYSIAQLSNSFDRNWLELLYHLAVIIVTLRFLF</sequence>
<protein>
    <submittedName>
        <fullName evidence="2">Uncharacterized protein</fullName>
    </submittedName>
</protein>
<dbReference type="EMBL" id="JAGGLD010000001">
    <property type="protein sequence ID" value="MBP1999286.1"/>
    <property type="molecule type" value="Genomic_DNA"/>
</dbReference>
<dbReference type="Proteomes" id="UP001519288">
    <property type="component" value="Unassembled WGS sequence"/>
</dbReference>
<proteinExistence type="predicted"/>
<evidence type="ECO:0000313" key="3">
    <source>
        <dbReference type="Proteomes" id="UP001519288"/>
    </source>
</evidence>
<accession>A0ABS4JEA1</accession>
<keyword evidence="1" id="KW-0812">Transmembrane</keyword>
<reference evidence="2 3" key="1">
    <citation type="submission" date="2021-03" db="EMBL/GenBank/DDBJ databases">
        <title>Genomic Encyclopedia of Type Strains, Phase IV (KMG-IV): sequencing the most valuable type-strain genomes for metagenomic binning, comparative biology and taxonomic classification.</title>
        <authorList>
            <person name="Goeker M."/>
        </authorList>
    </citation>
    <scope>NUCLEOTIDE SEQUENCE [LARGE SCALE GENOMIC DNA]</scope>
    <source>
        <strain evidence="2 3">DSM 26806</strain>
    </source>
</reference>
<keyword evidence="1" id="KW-0472">Membrane</keyword>
<comment type="caution">
    <text evidence="2">The sequence shown here is derived from an EMBL/GenBank/DDBJ whole genome shotgun (WGS) entry which is preliminary data.</text>
</comment>
<gene>
    <name evidence="2" type="ORF">J2Z69_000305</name>
</gene>
<keyword evidence="3" id="KW-1185">Reference proteome</keyword>
<dbReference type="RefSeq" id="WP_209860578.1">
    <property type="nucleotide sequence ID" value="NZ_JAGGLD010000001.1"/>
</dbReference>
<organism evidence="2 3">
    <name type="scientific">Paenibacillus shirakamiensis</name>
    <dbReference type="NCBI Taxonomy" id="1265935"/>
    <lineage>
        <taxon>Bacteria</taxon>
        <taxon>Bacillati</taxon>
        <taxon>Bacillota</taxon>
        <taxon>Bacilli</taxon>
        <taxon>Bacillales</taxon>
        <taxon>Paenibacillaceae</taxon>
        <taxon>Paenibacillus</taxon>
    </lineage>
</organism>
<name>A0ABS4JEA1_9BACL</name>
<evidence type="ECO:0000313" key="2">
    <source>
        <dbReference type="EMBL" id="MBP1999286.1"/>
    </source>
</evidence>